<dbReference type="Proteomes" id="UP000266188">
    <property type="component" value="Unassembled WGS sequence"/>
</dbReference>
<dbReference type="AlphaFoldDB" id="A0A3A2ZAW1"/>
<feature type="non-terminal residue" evidence="1">
    <location>
        <position position="1"/>
    </location>
</feature>
<sequence length="64" mass="6722">LVGREDDRLAARGDDDLDALEVGCQLGGVDHELAARVQRVELPDGLLVVEQGDLGVFAVPGLVV</sequence>
<gene>
    <name evidence="1" type="ORF">PHISCL_11099</name>
</gene>
<accession>A0A3A2ZAW1</accession>
<evidence type="ECO:0000313" key="1">
    <source>
        <dbReference type="EMBL" id="RJE16564.1"/>
    </source>
</evidence>
<organism evidence="1 2">
    <name type="scientific">Aspergillus sclerotialis</name>
    <dbReference type="NCBI Taxonomy" id="2070753"/>
    <lineage>
        <taxon>Eukaryota</taxon>
        <taxon>Fungi</taxon>
        <taxon>Dikarya</taxon>
        <taxon>Ascomycota</taxon>
        <taxon>Pezizomycotina</taxon>
        <taxon>Eurotiomycetes</taxon>
        <taxon>Eurotiomycetidae</taxon>
        <taxon>Eurotiales</taxon>
        <taxon>Aspergillaceae</taxon>
        <taxon>Aspergillus</taxon>
        <taxon>Aspergillus subgen. Polypaecilum</taxon>
    </lineage>
</organism>
<comment type="caution">
    <text evidence="1">The sequence shown here is derived from an EMBL/GenBank/DDBJ whole genome shotgun (WGS) entry which is preliminary data.</text>
</comment>
<dbReference type="EMBL" id="MVGC01003868">
    <property type="protein sequence ID" value="RJE16564.1"/>
    <property type="molecule type" value="Genomic_DNA"/>
</dbReference>
<feature type="non-terminal residue" evidence="1">
    <location>
        <position position="64"/>
    </location>
</feature>
<reference evidence="2" key="1">
    <citation type="submission" date="2017-02" db="EMBL/GenBank/DDBJ databases">
        <authorList>
            <person name="Tafer H."/>
            <person name="Lopandic K."/>
        </authorList>
    </citation>
    <scope>NUCLEOTIDE SEQUENCE [LARGE SCALE GENOMIC DNA]</scope>
    <source>
        <strain evidence="2">CBS 366.77</strain>
    </source>
</reference>
<protein>
    <submittedName>
        <fullName evidence="1">Uncharacterized protein</fullName>
    </submittedName>
</protein>
<keyword evidence="2" id="KW-1185">Reference proteome</keyword>
<proteinExistence type="predicted"/>
<evidence type="ECO:0000313" key="2">
    <source>
        <dbReference type="Proteomes" id="UP000266188"/>
    </source>
</evidence>
<name>A0A3A2ZAW1_9EURO</name>